<dbReference type="InterPro" id="IPR039422">
    <property type="entry name" value="MarR/SlyA-like"/>
</dbReference>
<dbReference type="RefSeq" id="WP_248146655.1">
    <property type="nucleotide sequence ID" value="NZ_BAAAOF010000002.1"/>
</dbReference>
<dbReference type="PRINTS" id="PR00598">
    <property type="entry name" value="HTHMARR"/>
</dbReference>
<dbReference type="PROSITE" id="PS50995">
    <property type="entry name" value="HTH_MARR_2"/>
    <property type="match status" value="1"/>
</dbReference>
<keyword evidence="4" id="KW-1185">Reference proteome</keyword>
<feature type="region of interest" description="Disordered" evidence="1">
    <location>
        <begin position="18"/>
        <end position="63"/>
    </location>
</feature>
<dbReference type="SMART" id="SM00418">
    <property type="entry name" value="HTH_ARSR"/>
    <property type="match status" value="1"/>
</dbReference>
<dbReference type="Proteomes" id="UP001501343">
    <property type="component" value="Unassembled WGS sequence"/>
</dbReference>
<sequence length="176" mass="18670">MPESSDPTDAIAAALALLRGRRGPRPPWGPPGEHPFARGRHHGGDVHGMRGHHGGPPWAAGGRGGGPARLRLLEALAAASTPLSVGEIADAVGVDQPRASRLVQQSVEVGLVQREADPDDARRTRVALTEQGAMIARRFRGERRDAVATALEGFTDAERGELARLLTKLAEAWPQD</sequence>
<dbReference type="PANTHER" id="PTHR33164:SF57">
    <property type="entry name" value="MARR-FAMILY TRANSCRIPTIONAL REGULATOR"/>
    <property type="match status" value="1"/>
</dbReference>
<reference evidence="4" key="1">
    <citation type="journal article" date="2019" name="Int. J. Syst. Evol. Microbiol.">
        <title>The Global Catalogue of Microorganisms (GCM) 10K type strain sequencing project: providing services to taxonomists for standard genome sequencing and annotation.</title>
        <authorList>
            <consortium name="The Broad Institute Genomics Platform"/>
            <consortium name="The Broad Institute Genome Sequencing Center for Infectious Disease"/>
            <person name="Wu L."/>
            <person name="Ma J."/>
        </authorList>
    </citation>
    <scope>NUCLEOTIDE SEQUENCE [LARGE SCALE GENOMIC DNA]</scope>
    <source>
        <strain evidence="4">JCM 14900</strain>
    </source>
</reference>
<protein>
    <recommendedName>
        <fullName evidence="2">HTH marR-type domain-containing protein</fullName>
    </recommendedName>
</protein>
<dbReference type="InterPro" id="IPR001845">
    <property type="entry name" value="HTH_ArsR_DNA-bd_dom"/>
</dbReference>
<dbReference type="InterPro" id="IPR036390">
    <property type="entry name" value="WH_DNA-bd_sf"/>
</dbReference>
<organism evidence="3 4">
    <name type="scientific">Microbacterium aoyamense</name>
    <dbReference type="NCBI Taxonomy" id="344166"/>
    <lineage>
        <taxon>Bacteria</taxon>
        <taxon>Bacillati</taxon>
        <taxon>Actinomycetota</taxon>
        <taxon>Actinomycetes</taxon>
        <taxon>Micrococcales</taxon>
        <taxon>Microbacteriaceae</taxon>
        <taxon>Microbacterium</taxon>
    </lineage>
</organism>
<comment type="caution">
    <text evidence="3">The sequence shown here is derived from an EMBL/GenBank/DDBJ whole genome shotgun (WGS) entry which is preliminary data.</text>
</comment>
<evidence type="ECO:0000256" key="1">
    <source>
        <dbReference type="SAM" id="MobiDB-lite"/>
    </source>
</evidence>
<dbReference type="InterPro" id="IPR011991">
    <property type="entry name" value="ArsR-like_HTH"/>
</dbReference>
<dbReference type="SUPFAM" id="SSF46785">
    <property type="entry name" value="Winged helix' DNA-binding domain"/>
    <property type="match status" value="1"/>
</dbReference>
<evidence type="ECO:0000259" key="2">
    <source>
        <dbReference type="PROSITE" id="PS50995"/>
    </source>
</evidence>
<evidence type="ECO:0000313" key="3">
    <source>
        <dbReference type="EMBL" id="GAA1922569.1"/>
    </source>
</evidence>
<accession>A0ABP5AU15</accession>
<gene>
    <name evidence="3" type="ORF">GCM10009775_13770</name>
</gene>
<dbReference type="EMBL" id="BAAAOF010000002">
    <property type="protein sequence ID" value="GAA1922569.1"/>
    <property type="molecule type" value="Genomic_DNA"/>
</dbReference>
<dbReference type="Gene3D" id="1.10.10.10">
    <property type="entry name" value="Winged helix-like DNA-binding domain superfamily/Winged helix DNA-binding domain"/>
    <property type="match status" value="1"/>
</dbReference>
<evidence type="ECO:0000313" key="4">
    <source>
        <dbReference type="Proteomes" id="UP001501343"/>
    </source>
</evidence>
<proteinExistence type="predicted"/>
<dbReference type="SMART" id="SM00347">
    <property type="entry name" value="HTH_MARR"/>
    <property type="match status" value="1"/>
</dbReference>
<dbReference type="InterPro" id="IPR036388">
    <property type="entry name" value="WH-like_DNA-bd_sf"/>
</dbReference>
<dbReference type="InterPro" id="IPR000835">
    <property type="entry name" value="HTH_MarR-typ"/>
</dbReference>
<feature type="domain" description="HTH marR-type" evidence="2">
    <location>
        <begin position="8"/>
        <end position="171"/>
    </location>
</feature>
<dbReference type="PANTHER" id="PTHR33164">
    <property type="entry name" value="TRANSCRIPTIONAL REGULATOR, MARR FAMILY"/>
    <property type="match status" value="1"/>
</dbReference>
<name>A0ABP5AU15_9MICO</name>
<dbReference type="CDD" id="cd00090">
    <property type="entry name" value="HTH_ARSR"/>
    <property type="match status" value="1"/>
</dbReference>
<dbReference type="Pfam" id="PF12802">
    <property type="entry name" value="MarR_2"/>
    <property type="match status" value="1"/>
</dbReference>